<keyword evidence="2 8" id="KW-1003">Cell membrane</keyword>
<evidence type="ECO:0000256" key="8">
    <source>
        <dbReference type="HAMAP-Rule" id="MF_00912"/>
    </source>
</evidence>
<evidence type="ECO:0000256" key="6">
    <source>
        <dbReference type="ARBA" id="ARBA00023136"/>
    </source>
</evidence>
<evidence type="ECO:0000256" key="5">
    <source>
        <dbReference type="ARBA" id="ARBA00022989"/>
    </source>
</evidence>
<dbReference type="eggNOG" id="COG1589">
    <property type="taxonomic scope" value="Bacteria"/>
</dbReference>
<comment type="subcellular location">
    <subcellularLocation>
        <location evidence="8">Cell membrane</location>
        <topology evidence="8">Single-pass type II membrane protein</topology>
    </subcellularLocation>
    <subcellularLocation>
        <location evidence="1">Membrane</location>
    </subcellularLocation>
    <text evidence="8">Localizes to the division septum.</text>
</comment>
<name>E6TTS8_EVAC2</name>
<evidence type="ECO:0000313" key="11">
    <source>
        <dbReference type="Proteomes" id="UP000001401"/>
    </source>
</evidence>
<evidence type="ECO:0000256" key="3">
    <source>
        <dbReference type="ARBA" id="ARBA00022618"/>
    </source>
</evidence>
<evidence type="ECO:0000256" key="4">
    <source>
        <dbReference type="ARBA" id="ARBA00022692"/>
    </source>
</evidence>
<protein>
    <recommendedName>
        <fullName evidence="8">Cell division protein DivIB</fullName>
    </recommendedName>
</protein>
<dbReference type="Pfam" id="PF08478">
    <property type="entry name" value="POTRA_1"/>
    <property type="match status" value="1"/>
</dbReference>
<dbReference type="InterPro" id="IPR013685">
    <property type="entry name" value="POTRA_FtsQ_type"/>
</dbReference>
<dbReference type="AlphaFoldDB" id="E6TTS8"/>
<dbReference type="GO" id="GO:0005886">
    <property type="term" value="C:plasma membrane"/>
    <property type="evidence" value="ECO:0007669"/>
    <property type="project" value="UniProtKB-SubCell"/>
</dbReference>
<dbReference type="GO" id="GO:0032153">
    <property type="term" value="C:cell division site"/>
    <property type="evidence" value="ECO:0007669"/>
    <property type="project" value="UniProtKB-UniRule"/>
</dbReference>
<dbReference type="GO" id="GO:0043093">
    <property type="term" value="P:FtsZ-dependent cytokinesis"/>
    <property type="evidence" value="ECO:0007669"/>
    <property type="project" value="UniProtKB-UniRule"/>
</dbReference>
<feature type="domain" description="POTRA" evidence="9">
    <location>
        <begin position="50"/>
        <end position="118"/>
    </location>
</feature>
<proteinExistence type="inferred from homology"/>
<dbReference type="Gene3D" id="3.10.20.310">
    <property type="entry name" value="membrane protein fhac"/>
    <property type="match status" value="1"/>
</dbReference>
<dbReference type="HOGENOM" id="CLU_046278_2_1_9"/>
<feature type="transmembrane region" description="Helical" evidence="8">
    <location>
        <begin position="28"/>
        <end position="45"/>
    </location>
</feature>
<dbReference type="EMBL" id="CP002394">
    <property type="protein sequence ID" value="ADU30847.1"/>
    <property type="molecule type" value="Genomic_DNA"/>
</dbReference>
<dbReference type="Proteomes" id="UP000001401">
    <property type="component" value="Chromosome"/>
</dbReference>
<keyword evidence="3 8" id="KW-0132">Cell division</keyword>
<reference evidence="10" key="1">
    <citation type="submission" date="2010-12" db="EMBL/GenBank/DDBJ databases">
        <title>Complete sequence of Bacillus cellulosilyticus DSM 2522.</title>
        <authorList>
            <consortium name="US DOE Joint Genome Institute"/>
            <person name="Lucas S."/>
            <person name="Copeland A."/>
            <person name="Lapidus A."/>
            <person name="Cheng J.-F."/>
            <person name="Bruce D."/>
            <person name="Goodwin L."/>
            <person name="Pitluck S."/>
            <person name="Chertkov O."/>
            <person name="Detter J.C."/>
            <person name="Han C."/>
            <person name="Tapia R."/>
            <person name="Land M."/>
            <person name="Hauser L."/>
            <person name="Jeffries C."/>
            <person name="Kyrpides N."/>
            <person name="Ivanova N."/>
            <person name="Mikhailova N."/>
            <person name="Brumm P."/>
            <person name="Mead D."/>
            <person name="Woyke T."/>
        </authorList>
    </citation>
    <scope>NUCLEOTIDE SEQUENCE [LARGE SCALE GENOMIC DNA]</scope>
    <source>
        <strain evidence="10">DSM 2522</strain>
    </source>
</reference>
<gene>
    <name evidence="8" type="primary">divIB</name>
    <name evidence="10" type="ordered locus">Bcell_2590</name>
</gene>
<dbReference type="RefSeq" id="WP_013489181.1">
    <property type="nucleotide sequence ID" value="NC_014829.1"/>
</dbReference>
<keyword evidence="11" id="KW-1185">Reference proteome</keyword>
<dbReference type="Pfam" id="PF03799">
    <property type="entry name" value="FtsQ_DivIB_C"/>
    <property type="match status" value="1"/>
</dbReference>
<dbReference type="InterPro" id="IPR034746">
    <property type="entry name" value="POTRA"/>
</dbReference>
<keyword evidence="5 8" id="KW-1133">Transmembrane helix</keyword>
<organism evidence="10 11">
    <name type="scientific">Evansella cellulosilytica (strain ATCC 21833 / DSM 2522 / FERM P-1141 / JCM 9156 / N-4)</name>
    <name type="common">Bacillus cellulosilyticus</name>
    <dbReference type="NCBI Taxonomy" id="649639"/>
    <lineage>
        <taxon>Bacteria</taxon>
        <taxon>Bacillati</taxon>
        <taxon>Bacillota</taxon>
        <taxon>Bacilli</taxon>
        <taxon>Bacillales</taxon>
        <taxon>Bacillaceae</taxon>
        <taxon>Evansella</taxon>
    </lineage>
</organism>
<comment type="function">
    <text evidence="8">Cell division protein that may be involved in stabilizing or promoting the assembly of the division complex.</text>
</comment>
<dbReference type="InterPro" id="IPR026580">
    <property type="entry name" value="DivIB"/>
</dbReference>
<evidence type="ECO:0000313" key="10">
    <source>
        <dbReference type="EMBL" id="ADU30847.1"/>
    </source>
</evidence>
<sequence>MSKKNVIEIEERIPTLKDRRKQRANRRVIFYISLFFLLMTIVAYFQTSYSHVKSVNVVGNENVSEEWIIQQSRLLEEVSMWRINAQSVEETILERPEIAKVELNREWPNSIAIAVEEYNRVGYVAYDGLYYPLLETGQVLNNDGTQNPIDGPILTGMNSEEHTMELAEELVNISQSLRLRISEILLSPTEQDPLRLIIYMNDGFEVHSTIRRFAERISPYPSVVEQLDPNVEGIVHMRVNPYFERFDMEEEEEVESEG</sequence>
<dbReference type="PANTHER" id="PTHR37820">
    <property type="entry name" value="CELL DIVISION PROTEIN DIVIB"/>
    <property type="match status" value="1"/>
</dbReference>
<dbReference type="Gene3D" id="3.40.50.10960">
    <property type="match status" value="1"/>
</dbReference>
<comment type="similarity">
    <text evidence="8">Belongs to the FtsQ/DivIB family. DivIB subfamily.</text>
</comment>
<dbReference type="InterPro" id="IPR005548">
    <property type="entry name" value="Cell_div_FtsQ/DivIB_C"/>
</dbReference>
<evidence type="ECO:0000259" key="9">
    <source>
        <dbReference type="PROSITE" id="PS51779"/>
    </source>
</evidence>
<dbReference type="InterPro" id="IPR050487">
    <property type="entry name" value="FtsQ_DivIB"/>
</dbReference>
<evidence type="ECO:0000256" key="7">
    <source>
        <dbReference type="ARBA" id="ARBA00023306"/>
    </source>
</evidence>
<keyword evidence="4 8" id="KW-0812">Transmembrane</keyword>
<evidence type="ECO:0000256" key="2">
    <source>
        <dbReference type="ARBA" id="ARBA00022475"/>
    </source>
</evidence>
<dbReference type="HAMAP" id="MF_00912">
    <property type="entry name" value="DivIB"/>
    <property type="match status" value="1"/>
</dbReference>
<dbReference type="STRING" id="649639.Bcell_2590"/>
<dbReference type="KEGG" id="bco:Bcell_2590"/>
<keyword evidence="7 8" id="KW-0131">Cell cycle</keyword>
<dbReference type="PROSITE" id="PS51779">
    <property type="entry name" value="POTRA"/>
    <property type="match status" value="1"/>
</dbReference>
<dbReference type="PANTHER" id="PTHR37820:SF1">
    <property type="entry name" value="CELL DIVISION PROTEIN FTSQ"/>
    <property type="match status" value="1"/>
</dbReference>
<accession>E6TTS8</accession>
<evidence type="ECO:0000256" key="1">
    <source>
        <dbReference type="ARBA" id="ARBA00004370"/>
    </source>
</evidence>
<keyword evidence="6 8" id="KW-0472">Membrane</keyword>